<evidence type="ECO:0000256" key="2">
    <source>
        <dbReference type="ARBA" id="ARBA00022679"/>
    </source>
</evidence>
<dbReference type="PANTHER" id="PTHR37418">
    <property type="entry name" value="3-KETO-5-AMINOHEXANOATE CLEAVAGE ENZYME-RELATED"/>
    <property type="match status" value="1"/>
</dbReference>
<evidence type="ECO:0008006" key="6">
    <source>
        <dbReference type="Google" id="ProtNLM"/>
    </source>
</evidence>
<evidence type="ECO:0000256" key="4">
    <source>
        <dbReference type="ARBA" id="ARBA00022833"/>
    </source>
</evidence>
<gene>
    <name evidence="5" type="ORF">S01H1_46379</name>
</gene>
<reference evidence="5" key="1">
    <citation type="journal article" date="2014" name="Front. Microbiol.">
        <title>High frequency of phylogenetically diverse reductive dehalogenase-homologous genes in deep subseafloor sedimentary metagenomes.</title>
        <authorList>
            <person name="Kawai M."/>
            <person name="Futagami T."/>
            <person name="Toyoda A."/>
            <person name="Takaki Y."/>
            <person name="Nishi S."/>
            <person name="Hori S."/>
            <person name="Arai W."/>
            <person name="Tsubouchi T."/>
            <person name="Morono Y."/>
            <person name="Uchiyama I."/>
            <person name="Ito T."/>
            <person name="Fujiyama A."/>
            <person name="Inagaki F."/>
            <person name="Takami H."/>
        </authorList>
    </citation>
    <scope>NUCLEOTIDE SEQUENCE</scope>
    <source>
        <strain evidence="5">Expedition CK06-06</strain>
    </source>
</reference>
<dbReference type="InterPro" id="IPR013785">
    <property type="entry name" value="Aldolase_TIM"/>
</dbReference>
<keyword evidence="4" id="KW-0862">Zinc</keyword>
<evidence type="ECO:0000256" key="1">
    <source>
        <dbReference type="ARBA" id="ARBA00001947"/>
    </source>
</evidence>
<dbReference type="EMBL" id="BARS01029697">
    <property type="protein sequence ID" value="GAG07483.1"/>
    <property type="molecule type" value="Genomic_DNA"/>
</dbReference>
<dbReference type="GO" id="GO:0043720">
    <property type="term" value="F:3-keto-5-aminohexanoate cleavage activity"/>
    <property type="evidence" value="ECO:0007669"/>
    <property type="project" value="InterPro"/>
</dbReference>
<keyword evidence="2" id="KW-0808">Transferase</keyword>
<dbReference type="Gene3D" id="3.20.20.70">
    <property type="entry name" value="Aldolase class I"/>
    <property type="match status" value="1"/>
</dbReference>
<proteinExistence type="predicted"/>
<comment type="cofactor">
    <cofactor evidence="1">
        <name>Zn(2+)</name>
        <dbReference type="ChEBI" id="CHEBI:29105"/>
    </cofactor>
</comment>
<keyword evidence="3" id="KW-0479">Metal-binding</keyword>
<comment type="caution">
    <text evidence="5">The sequence shown here is derived from an EMBL/GenBank/DDBJ whole genome shotgun (WGS) entry which is preliminary data.</text>
</comment>
<protein>
    <recommendedName>
        <fullName evidence="6">3-keto-5-aminohexanoate cleavage protein</fullName>
    </recommendedName>
</protein>
<dbReference type="PANTHER" id="PTHR37418:SF2">
    <property type="entry name" value="3-KETO-5-AMINOHEXANOATE CLEAVAGE ENZYME"/>
    <property type="match status" value="1"/>
</dbReference>
<organism evidence="5">
    <name type="scientific">marine sediment metagenome</name>
    <dbReference type="NCBI Taxonomy" id="412755"/>
    <lineage>
        <taxon>unclassified sequences</taxon>
        <taxon>metagenomes</taxon>
        <taxon>ecological metagenomes</taxon>
    </lineage>
</organism>
<dbReference type="Pfam" id="PF05853">
    <property type="entry name" value="BKACE"/>
    <property type="match status" value="1"/>
</dbReference>
<name>X0V4T7_9ZZZZ</name>
<evidence type="ECO:0000313" key="5">
    <source>
        <dbReference type="EMBL" id="GAG07483.1"/>
    </source>
</evidence>
<dbReference type="GO" id="GO:0046872">
    <property type="term" value="F:metal ion binding"/>
    <property type="evidence" value="ECO:0007669"/>
    <property type="project" value="UniProtKB-KW"/>
</dbReference>
<dbReference type="AlphaFoldDB" id="X0V4T7"/>
<accession>X0V4T7</accession>
<dbReference type="InterPro" id="IPR008567">
    <property type="entry name" value="BKACE"/>
</dbReference>
<sequence>EITNQVIACAEEGVSLIHLHARNSKGELTTDLSNFSKTIELITNECSIIIEASTGGLSSLTPQERSLPLQNEKVELGSLNMGSLNFLDKVYINTVPDIRYWLQRIIKNRVKPSLEIFDTSNIAISDLFIKEGLIKPQYNFNFIFNYKWGMSFSLSILELLKSMLPKESIWGAIFGGSRDFSSHLQASLQGATMIRVGFEDSRICNYGEAKSNLELVKEIRRELRMLGFDLANPDEARKLLGII</sequence>
<evidence type="ECO:0000256" key="3">
    <source>
        <dbReference type="ARBA" id="ARBA00022723"/>
    </source>
</evidence>
<feature type="non-terminal residue" evidence="5">
    <location>
        <position position="1"/>
    </location>
</feature>